<dbReference type="PANTHER" id="PTHR11880:SF8">
    <property type="entry name" value="SMALL RIBOSOMAL SUBUNIT PROTEIN US19M"/>
    <property type="match status" value="1"/>
</dbReference>
<comment type="similarity">
    <text evidence="2 8 9">Belongs to the universal ribosomal protein uS19 family.</text>
</comment>
<dbReference type="InterPro" id="IPR020934">
    <property type="entry name" value="Ribosomal_uS19_CS"/>
</dbReference>
<evidence type="ECO:0000256" key="5">
    <source>
        <dbReference type="ARBA" id="ARBA00022980"/>
    </source>
</evidence>
<name>A0A084U350_MALIO</name>
<dbReference type="InterPro" id="IPR005732">
    <property type="entry name" value="Ribosomal_uS19_bac-type"/>
</dbReference>
<comment type="caution">
    <text evidence="10">The sequence shown here is derived from an EMBL/GenBank/DDBJ whole genome shotgun (WGS) entry which is preliminary data.</text>
</comment>
<dbReference type="GO" id="GO:0019843">
    <property type="term" value="F:rRNA binding"/>
    <property type="evidence" value="ECO:0007669"/>
    <property type="project" value="UniProtKB-UniRule"/>
</dbReference>
<dbReference type="InterPro" id="IPR023575">
    <property type="entry name" value="Ribosomal_uS19_SF"/>
</dbReference>
<keyword evidence="5 8" id="KW-0689">Ribosomal protein</keyword>
<dbReference type="HAMAP" id="MF_00531">
    <property type="entry name" value="Ribosomal_uS19"/>
    <property type="match status" value="1"/>
</dbReference>
<evidence type="ECO:0000256" key="1">
    <source>
        <dbReference type="ARBA" id="ARBA00003239"/>
    </source>
</evidence>
<evidence type="ECO:0000256" key="3">
    <source>
        <dbReference type="ARBA" id="ARBA00022730"/>
    </source>
</evidence>
<dbReference type="Pfam" id="PF00203">
    <property type="entry name" value="Ribosomal_S19"/>
    <property type="match status" value="1"/>
</dbReference>
<dbReference type="InterPro" id="IPR002222">
    <property type="entry name" value="Ribosomal_uS19"/>
</dbReference>
<evidence type="ECO:0000313" key="11">
    <source>
        <dbReference type="Proteomes" id="UP000028523"/>
    </source>
</evidence>
<dbReference type="GeneID" id="96866279"/>
<keyword evidence="6 8" id="KW-0687">Ribonucleoprotein</keyword>
<reference evidence="10 11" key="1">
    <citation type="journal article" date="2014" name="PLoS ONE">
        <title>Reduction of Hydrogen Peroxide Accumulation and Toxicity by a Catalase from Mycoplasma iowae.</title>
        <authorList>
            <person name="Pritchard R.E."/>
            <person name="Prassinos A.J."/>
            <person name="Osborne J.D."/>
            <person name="Raviv Z."/>
            <person name="Balish M.F."/>
        </authorList>
    </citation>
    <scope>NUCLEOTIDE SEQUENCE [LARGE SCALE GENOMIC DNA]</scope>
    <source>
        <strain evidence="10 11">DK-CPA</strain>
    </source>
</reference>
<evidence type="ECO:0000256" key="7">
    <source>
        <dbReference type="ARBA" id="ARBA00035163"/>
    </source>
</evidence>
<gene>
    <name evidence="8 10" type="primary">rpsS</name>
    <name evidence="10" type="ORF">P271_219</name>
</gene>
<dbReference type="PANTHER" id="PTHR11880">
    <property type="entry name" value="RIBOSOMAL PROTEIN S19P FAMILY MEMBER"/>
    <property type="match status" value="1"/>
</dbReference>
<evidence type="ECO:0000256" key="6">
    <source>
        <dbReference type="ARBA" id="ARBA00023274"/>
    </source>
</evidence>
<dbReference type="FunFam" id="3.30.860.10:FF:000001">
    <property type="entry name" value="30S ribosomal protein S19"/>
    <property type="match status" value="1"/>
</dbReference>
<dbReference type="GO" id="GO:0000028">
    <property type="term" value="P:ribosomal small subunit assembly"/>
    <property type="evidence" value="ECO:0007669"/>
    <property type="project" value="TreeGrafter"/>
</dbReference>
<dbReference type="Proteomes" id="UP000028523">
    <property type="component" value="Unassembled WGS sequence"/>
</dbReference>
<comment type="function">
    <text evidence="1 8">Protein S19 forms a complex with S13 that binds strongly to the 16S ribosomal RNA.</text>
</comment>
<dbReference type="GO" id="GO:0005737">
    <property type="term" value="C:cytoplasm"/>
    <property type="evidence" value="ECO:0007669"/>
    <property type="project" value="UniProtKB-ARBA"/>
</dbReference>
<dbReference type="AlphaFoldDB" id="A0A084U350"/>
<dbReference type="PIRSF" id="PIRSF002144">
    <property type="entry name" value="Ribosomal_S19"/>
    <property type="match status" value="1"/>
</dbReference>
<proteinExistence type="inferred from homology"/>
<dbReference type="GO" id="GO:0006412">
    <property type="term" value="P:translation"/>
    <property type="evidence" value="ECO:0007669"/>
    <property type="project" value="UniProtKB-UniRule"/>
</dbReference>
<evidence type="ECO:0000256" key="9">
    <source>
        <dbReference type="RuleBase" id="RU003485"/>
    </source>
</evidence>
<dbReference type="EMBL" id="AWQU01000085">
    <property type="protein sequence ID" value="KFB07386.1"/>
    <property type="molecule type" value="Genomic_DNA"/>
</dbReference>
<sequence length="88" mass="10147">MARSSKKGPYVEPSLMKKVKLMAAQDKKKPIKTWSRRSTIFPEFVGLTFEVHNGKTFSNVYVTEDMIGHKLGEFSLTRNFKQHTGNRK</sequence>
<dbReference type="NCBIfam" id="TIGR01050">
    <property type="entry name" value="rpsS_bact"/>
    <property type="match status" value="1"/>
</dbReference>
<evidence type="ECO:0000256" key="8">
    <source>
        <dbReference type="HAMAP-Rule" id="MF_00531"/>
    </source>
</evidence>
<evidence type="ECO:0000256" key="2">
    <source>
        <dbReference type="ARBA" id="ARBA00007345"/>
    </source>
</evidence>
<evidence type="ECO:0000256" key="4">
    <source>
        <dbReference type="ARBA" id="ARBA00022884"/>
    </source>
</evidence>
<dbReference type="SUPFAM" id="SSF54570">
    <property type="entry name" value="Ribosomal protein S19"/>
    <property type="match status" value="1"/>
</dbReference>
<dbReference type="PRINTS" id="PR00975">
    <property type="entry name" value="RIBOSOMALS19"/>
</dbReference>
<organism evidence="10 11">
    <name type="scientific">Malacoplasma iowae DK-CPA</name>
    <dbReference type="NCBI Taxonomy" id="1394179"/>
    <lineage>
        <taxon>Bacteria</taxon>
        <taxon>Bacillati</taxon>
        <taxon>Mycoplasmatota</taxon>
        <taxon>Mycoplasmoidales</taxon>
        <taxon>Mycoplasmoidaceae</taxon>
        <taxon>Malacoplasma</taxon>
    </lineage>
</organism>
<dbReference type="GO" id="GO:0015935">
    <property type="term" value="C:small ribosomal subunit"/>
    <property type="evidence" value="ECO:0007669"/>
    <property type="project" value="InterPro"/>
</dbReference>
<accession>A0A084U350</accession>
<keyword evidence="11" id="KW-1185">Reference proteome</keyword>
<keyword evidence="3 8" id="KW-0699">rRNA-binding</keyword>
<dbReference type="Gene3D" id="3.30.860.10">
    <property type="entry name" value="30s Ribosomal Protein S19, Chain A"/>
    <property type="match status" value="1"/>
</dbReference>
<dbReference type="GO" id="GO:0003735">
    <property type="term" value="F:structural constituent of ribosome"/>
    <property type="evidence" value="ECO:0007669"/>
    <property type="project" value="InterPro"/>
</dbReference>
<evidence type="ECO:0000313" key="10">
    <source>
        <dbReference type="EMBL" id="KFB07386.1"/>
    </source>
</evidence>
<protein>
    <recommendedName>
        <fullName evidence="7 8">Small ribosomal subunit protein uS19</fullName>
    </recommendedName>
</protein>
<keyword evidence="4 8" id="KW-0694">RNA-binding</keyword>
<dbReference type="PROSITE" id="PS00323">
    <property type="entry name" value="RIBOSOMAL_S19"/>
    <property type="match status" value="1"/>
</dbReference>
<dbReference type="RefSeq" id="WP_004024700.1">
    <property type="nucleotide sequence ID" value="NZ_AWQU01000085.1"/>
</dbReference>